<name>B8GD32_CHLAD</name>
<accession>B8GD32</accession>
<dbReference type="EMBL" id="CP001337">
    <property type="protein sequence ID" value="ACL25099.1"/>
    <property type="molecule type" value="Genomic_DNA"/>
</dbReference>
<dbReference type="STRING" id="326427.Cagg_2216"/>
<dbReference type="KEGG" id="cag:Cagg_2216"/>
<dbReference type="InterPro" id="IPR003594">
    <property type="entry name" value="HATPase_dom"/>
</dbReference>
<dbReference type="HOGENOM" id="CLU_579827_0_0_0"/>
<evidence type="ECO:0000256" key="1">
    <source>
        <dbReference type="ARBA" id="ARBA00000085"/>
    </source>
</evidence>
<feature type="domain" description="Histidine kinase" evidence="10">
    <location>
        <begin position="253"/>
        <end position="466"/>
    </location>
</feature>
<evidence type="ECO:0000313" key="12">
    <source>
        <dbReference type="Proteomes" id="UP000002508"/>
    </source>
</evidence>
<evidence type="ECO:0000256" key="8">
    <source>
        <dbReference type="ARBA" id="ARBA00023012"/>
    </source>
</evidence>
<dbReference type="EC" id="2.7.13.3" evidence="2"/>
<dbReference type="eggNOG" id="COG4191">
    <property type="taxonomic scope" value="Bacteria"/>
</dbReference>
<dbReference type="Gene3D" id="3.30.450.40">
    <property type="match status" value="1"/>
</dbReference>
<dbReference type="PANTHER" id="PTHR43065">
    <property type="entry name" value="SENSOR HISTIDINE KINASE"/>
    <property type="match status" value="1"/>
</dbReference>
<feature type="coiled-coil region" evidence="9">
    <location>
        <begin position="4"/>
        <end position="45"/>
    </location>
</feature>
<organism evidence="11 12">
    <name type="scientific">Chloroflexus aggregans (strain MD-66 / DSM 9485)</name>
    <dbReference type="NCBI Taxonomy" id="326427"/>
    <lineage>
        <taxon>Bacteria</taxon>
        <taxon>Bacillati</taxon>
        <taxon>Chloroflexota</taxon>
        <taxon>Chloroflexia</taxon>
        <taxon>Chloroflexales</taxon>
        <taxon>Chloroflexineae</taxon>
        <taxon>Chloroflexaceae</taxon>
        <taxon>Chloroflexus</taxon>
    </lineage>
</organism>
<keyword evidence="7" id="KW-0067">ATP-binding</keyword>
<dbReference type="InterPro" id="IPR003018">
    <property type="entry name" value="GAF"/>
</dbReference>
<dbReference type="Gene3D" id="3.30.565.10">
    <property type="entry name" value="Histidine kinase-like ATPase, C-terminal domain"/>
    <property type="match status" value="1"/>
</dbReference>
<dbReference type="Gene3D" id="1.10.287.130">
    <property type="match status" value="1"/>
</dbReference>
<keyword evidence="8" id="KW-0902">Two-component regulatory system</keyword>
<evidence type="ECO:0000256" key="9">
    <source>
        <dbReference type="SAM" id="Coils"/>
    </source>
</evidence>
<dbReference type="InterPro" id="IPR029016">
    <property type="entry name" value="GAF-like_dom_sf"/>
</dbReference>
<dbReference type="SMART" id="SM00065">
    <property type="entry name" value="GAF"/>
    <property type="match status" value="1"/>
</dbReference>
<dbReference type="AlphaFoldDB" id="B8GD32"/>
<reference evidence="11" key="1">
    <citation type="submission" date="2008-12" db="EMBL/GenBank/DDBJ databases">
        <title>Complete sequence of Chloroflexus aggregans DSM 9485.</title>
        <authorList>
            <consortium name="US DOE Joint Genome Institute"/>
            <person name="Lucas S."/>
            <person name="Copeland A."/>
            <person name="Lapidus A."/>
            <person name="Glavina del Rio T."/>
            <person name="Dalin E."/>
            <person name="Tice H."/>
            <person name="Pitluck S."/>
            <person name="Foster B."/>
            <person name="Larimer F."/>
            <person name="Land M."/>
            <person name="Hauser L."/>
            <person name="Kyrpides N."/>
            <person name="Mikhailova N."/>
            <person name="Bryant D."/>
            <person name="Richardson P."/>
        </authorList>
    </citation>
    <scope>NUCLEOTIDE SEQUENCE</scope>
    <source>
        <strain evidence="11">DSM 9485</strain>
    </source>
</reference>
<keyword evidence="3" id="KW-0597">Phosphoprotein</keyword>
<evidence type="ECO:0000256" key="3">
    <source>
        <dbReference type="ARBA" id="ARBA00022553"/>
    </source>
</evidence>
<keyword evidence="5" id="KW-0547">Nucleotide-binding</keyword>
<dbReference type="InterPro" id="IPR036097">
    <property type="entry name" value="HisK_dim/P_sf"/>
</dbReference>
<dbReference type="PRINTS" id="PR00344">
    <property type="entry name" value="BCTRLSENSOR"/>
</dbReference>
<dbReference type="GO" id="GO:0005524">
    <property type="term" value="F:ATP binding"/>
    <property type="evidence" value="ECO:0007669"/>
    <property type="project" value="UniProtKB-KW"/>
</dbReference>
<protein>
    <recommendedName>
        <fullName evidence="2">histidine kinase</fullName>
        <ecNumber evidence="2">2.7.13.3</ecNumber>
    </recommendedName>
</protein>
<keyword evidence="6 11" id="KW-0418">Kinase</keyword>
<sequence>MIEREDAIAYIAKLERELQAAQSRIAALEREAALYLQHNRDLNRRLAALLSVSAALLIAHDIDTVVTIVVQRAIELFPGTATAYIYLFEHEPEERLQLRASAPEHTTPLFCSILAGIGAKAPRALLINGPELEYLLHQQQPEATLVRDSRQWPQSVLLAPLRIERQRMGVLIVCSEQLSHLYHPRDLPFVQALADLTVIAIDEIHQRQRATALQHDLALTQSLRAEAEARLNAAQAQLLQSAKLAAVGELSASVAHEINNPLYAARNSLYLVEQDLPPDAPQRTFLTIAQQELSRIARIITRMRDFYRPSRGELTNANINALLRETLELVTTHLRHSHVTVHTQLAPDLPPIVAHADQLRQVFLNIILNACDAMPGGGELTVRSELIASRPEEPMTLAVSISDTGVGIDPEHIPHLFEPFYTTKPHGTGLGLAISAHIITQHGGRILVDSQPGVGTTFTILLPLEPPPTAVAQGQ</sequence>
<dbReference type="PROSITE" id="PS50109">
    <property type="entry name" value="HIS_KIN"/>
    <property type="match status" value="1"/>
</dbReference>
<dbReference type="InterPro" id="IPR004358">
    <property type="entry name" value="Sig_transdc_His_kin-like_C"/>
</dbReference>
<dbReference type="Pfam" id="PF00512">
    <property type="entry name" value="HisKA"/>
    <property type="match status" value="1"/>
</dbReference>
<dbReference type="Pfam" id="PF13185">
    <property type="entry name" value="GAF_2"/>
    <property type="match status" value="1"/>
</dbReference>
<dbReference type="SUPFAM" id="SSF55874">
    <property type="entry name" value="ATPase domain of HSP90 chaperone/DNA topoisomerase II/histidine kinase"/>
    <property type="match status" value="1"/>
</dbReference>
<keyword evidence="12" id="KW-1185">Reference proteome</keyword>
<evidence type="ECO:0000256" key="2">
    <source>
        <dbReference type="ARBA" id="ARBA00012438"/>
    </source>
</evidence>
<dbReference type="Proteomes" id="UP000002508">
    <property type="component" value="Chromosome"/>
</dbReference>
<dbReference type="RefSeq" id="WP_015940957.1">
    <property type="nucleotide sequence ID" value="NC_011831.1"/>
</dbReference>
<dbReference type="OrthoDB" id="9784397at2"/>
<dbReference type="InterPro" id="IPR036890">
    <property type="entry name" value="HATPase_C_sf"/>
</dbReference>
<keyword evidence="9" id="KW-0175">Coiled coil</keyword>
<dbReference type="InterPro" id="IPR005467">
    <property type="entry name" value="His_kinase_dom"/>
</dbReference>
<evidence type="ECO:0000256" key="4">
    <source>
        <dbReference type="ARBA" id="ARBA00022679"/>
    </source>
</evidence>
<evidence type="ECO:0000256" key="5">
    <source>
        <dbReference type="ARBA" id="ARBA00022741"/>
    </source>
</evidence>
<gene>
    <name evidence="11" type="ordered locus">Cagg_2216</name>
</gene>
<dbReference type="GO" id="GO:0000155">
    <property type="term" value="F:phosphorelay sensor kinase activity"/>
    <property type="evidence" value="ECO:0007669"/>
    <property type="project" value="InterPro"/>
</dbReference>
<dbReference type="SMART" id="SM00388">
    <property type="entry name" value="HisKA"/>
    <property type="match status" value="1"/>
</dbReference>
<dbReference type="PANTHER" id="PTHR43065:SF46">
    <property type="entry name" value="C4-DICARBOXYLATE TRANSPORT SENSOR PROTEIN DCTB"/>
    <property type="match status" value="1"/>
</dbReference>
<evidence type="ECO:0000259" key="10">
    <source>
        <dbReference type="PROSITE" id="PS50109"/>
    </source>
</evidence>
<evidence type="ECO:0000256" key="7">
    <source>
        <dbReference type="ARBA" id="ARBA00022840"/>
    </source>
</evidence>
<dbReference type="Pfam" id="PF02518">
    <property type="entry name" value="HATPase_c"/>
    <property type="match status" value="1"/>
</dbReference>
<feature type="coiled-coil region" evidence="9">
    <location>
        <begin position="217"/>
        <end position="244"/>
    </location>
</feature>
<dbReference type="InterPro" id="IPR003661">
    <property type="entry name" value="HisK_dim/P_dom"/>
</dbReference>
<proteinExistence type="predicted"/>
<evidence type="ECO:0000313" key="11">
    <source>
        <dbReference type="EMBL" id="ACL25099.1"/>
    </source>
</evidence>
<evidence type="ECO:0000256" key="6">
    <source>
        <dbReference type="ARBA" id="ARBA00022777"/>
    </source>
</evidence>
<dbReference type="SUPFAM" id="SSF55781">
    <property type="entry name" value="GAF domain-like"/>
    <property type="match status" value="1"/>
</dbReference>
<keyword evidence="4 11" id="KW-0808">Transferase</keyword>
<comment type="catalytic activity">
    <reaction evidence="1">
        <text>ATP + protein L-histidine = ADP + protein N-phospho-L-histidine.</text>
        <dbReference type="EC" id="2.7.13.3"/>
    </reaction>
</comment>
<dbReference type="CDD" id="cd00082">
    <property type="entry name" value="HisKA"/>
    <property type="match status" value="1"/>
</dbReference>
<dbReference type="SUPFAM" id="SSF47384">
    <property type="entry name" value="Homodimeric domain of signal transducing histidine kinase"/>
    <property type="match status" value="1"/>
</dbReference>
<dbReference type="SMART" id="SM00387">
    <property type="entry name" value="HATPase_c"/>
    <property type="match status" value="1"/>
</dbReference>